<evidence type="ECO:0000313" key="3">
    <source>
        <dbReference type="Proteomes" id="UP000282084"/>
    </source>
</evidence>
<evidence type="ECO:0000256" key="1">
    <source>
        <dbReference type="SAM" id="Phobius"/>
    </source>
</evidence>
<name>A0A495VWB4_9PSEU</name>
<dbReference type="EMBL" id="RBXO01000001">
    <property type="protein sequence ID" value="RKT53494.1"/>
    <property type="molecule type" value="Genomic_DNA"/>
</dbReference>
<keyword evidence="1" id="KW-1133">Transmembrane helix</keyword>
<keyword evidence="1" id="KW-0472">Membrane</keyword>
<comment type="caution">
    <text evidence="2">The sequence shown here is derived from an EMBL/GenBank/DDBJ whole genome shotgun (WGS) entry which is preliminary data.</text>
</comment>
<feature type="transmembrane region" description="Helical" evidence="1">
    <location>
        <begin position="53"/>
        <end position="75"/>
    </location>
</feature>
<sequence>MIARSYRLERVCAATLGLVALLVGGGALALHLARVDRPVLDPDVLDRLRDHLLATRLAALLLGLLLVVVGLWWAWRAVTPEKHPDLDLADGVVVTSDALADAVRADAEQVDGVSSAAVKVIGEPALRLKLTLRQGADVRAVWQELDGVLGRAREALGVRVLPAAVRLDLAARDRQRVR</sequence>
<proteinExistence type="predicted"/>
<dbReference type="OrthoDB" id="5186521at2"/>
<dbReference type="RefSeq" id="WP_121003795.1">
    <property type="nucleotide sequence ID" value="NZ_RBXO01000001.1"/>
</dbReference>
<organism evidence="2 3">
    <name type="scientific">Saccharothrix australiensis</name>
    <dbReference type="NCBI Taxonomy" id="2072"/>
    <lineage>
        <taxon>Bacteria</taxon>
        <taxon>Bacillati</taxon>
        <taxon>Actinomycetota</taxon>
        <taxon>Actinomycetes</taxon>
        <taxon>Pseudonocardiales</taxon>
        <taxon>Pseudonocardiaceae</taxon>
        <taxon>Saccharothrix</taxon>
    </lineage>
</organism>
<keyword evidence="3" id="KW-1185">Reference proteome</keyword>
<accession>A0A495VWB4</accession>
<gene>
    <name evidence="2" type="ORF">C8E97_2059</name>
</gene>
<keyword evidence="1" id="KW-0812">Transmembrane</keyword>
<evidence type="ECO:0000313" key="2">
    <source>
        <dbReference type="EMBL" id="RKT53494.1"/>
    </source>
</evidence>
<protein>
    <submittedName>
        <fullName evidence="2">Uncharacterized protein</fullName>
    </submittedName>
</protein>
<dbReference type="Proteomes" id="UP000282084">
    <property type="component" value="Unassembled WGS sequence"/>
</dbReference>
<reference evidence="2 3" key="1">
    <citation type="submission" date="2018-10" db="EMBL/GenBank/DDBJ databases">
        <title>Sequencing the genomes of 1000 actinobacteria strains.</title>
        <authorList>
            <person name="Klenk H.-P."/>
        </authorList>
    </citation>
    <scope>NUCLEOTIDE SEQUENCE [LARGE SCALE GENOMIC DNA]</scope>
    <source>
        <strain evidence="2 3">DSM 43800</strain>
    </source>
</reference>
<dbReference type="AlphaFoldDB" id="A0A495VWB4"/>